<evidence type="ECO:0000313" key="2">
    <source>
        <dbReference type="EMBL" id="CBJ26188.1"/>
    </source>
</evidence>
<evidence type="ECO:0008006" key="4">
    <source>
        <dbReference type="Google" id="ProtNLM"/>
    </source>
</evidence>
<gene>
    <name evidence="2" type="ORF">Esi_0027_0021</name>
</gene>
<dbReference type="OMA" id="MECEDMK"/>
<reference evidence="2 3" key="1">
    <citation type="journal article" date="2010" name="Nature">
        <title>The Ectocarpus genome and the independent evolution of multicellularity in brown algae.</title>
        <authorList>
            <person name="Cock J.M."/>
            <person name="Sterck L."/>
            <person name="Rouze P."/>
            <person name="Scornet D."/>
            <person name="Allen A.E."/>
            <person name="Amoutzias G."/>
            <person name="Anthouard V."/>
            <person name="Artiguenave F."/>
            <person name="Aury J.M."/>
            <person name="Badger J.H."/>
            <person name="Beszteri B."/>
            <person name="Billiau K."/>
            <person name="Bonnet E."/>
            <person name="Bothwell J.H."/>
            <person name="Bowler C."/>
            <person name="Boyen C."/>
            <person name="Brownlee C."/>
            <person name="Carrano C.J."/>
            <person name="Charrier B."/>
            <person name="Cho G.Y."/>
            <person name="Coelho S.M."/>
            <person name="Collen J."/>
            <person name="Corre E."/>
            <person name="Da Silva C."/>
            <person name="Delage L."/>
            <person name="Delaroque N."/>
            <person name="Dittami S.M."/>
            <person name="Doulbeau S."/>
            <person name="Elias M."/>
            <person name="Farnham G."/>
            <person name="Gachon C.M."/>
            <person name="Gschloessl B."/>
            <person name="Heesch S."/>
            <person name="Jabbari K."/>
            <person name="Jubin C."/>
            <person name="Kawai H."/>
            <person name="Kimura K."/>
            <person name="Kloareg B."/>
            <person name="Kupper F.C."/>
            <person name="Lang D."/>
            <person name="Le Bail A."/>
            <person name="Leblanc C."/>
            <person name="Lerouge P."/>
            <person name="Lohr M."/>
            <person name="Lopez P.J."/>
            <person name="Martens C."/>
            <person name="Maumus F."/>
            <person name="Michel G."/>
            <person name="Miranda-Saavedra D."/>
            <person name="Morales J."/>
            <person name="Moreau H."/>
            <person name="Motomura T."/>
            <person name="Nagasato C."/>
            <person name="Napoli C.A."/>
            <person name="Nelson D.R."/>
            <person name="Nyvall-Collen P."/>
            <person name="Peters A.F."/>
            <person name="Pommier C."/>
            <person name="Potin P."/>
            <person name="Poulain J."/>
            <person name="Quesneville H."/>
            <person name="Read B."/>
            <person name="Rensing S.A."/>
            <person name="Ritter A."/>
            <person name="Rousvoal S."/>
            <person name="Samanta M."/>
            <person name="Samson G."/>
            <person name="Schroeder D.C."/>
            <person name="Segurens B."/>
            <person name="Strittmatter M."/>
            <person name="Tonon T."/>
            <person name="Tregear J.W."/>
            <person name="Valentin K."/>
            <person name="von Dassow P."/>
            <person name="Yamagishi T."/>
            <person name="Van de Peer Y."/>
            <person name="Wincker P."/>
        </authorList>
    </citation>
    <scope>NUCLEOTIDE SEQUENCE [LARGE SCALE GENOMIC DNA]</scope>
    <source>
        <strain evidence="3">Ec32 / CCAP1310/4</strain>
    </source>
</reference>
<accession>D7FUB8</accession>
<dbReference type="AlphaFoldDB" id="D7FUB8"/>
<dbReference type="InParanoid" id="D7FUB8"/>
<feature type="chain" id="PRO_5003095916" description="Thioredoxin domain-containing protein" evidence="1">
    <location>
        <begin position="21"/>
        <end position="230"/>
    </location>
</feature>
<dbReference type="EMBL" id="FN649734">
    <property type="protein sequence ID" value="CBJ26188.1"/>
    <property type="molecule type" value="Genomic_DNA"/>
</dbReference>
<organism evidence="2 3">
    <name type="scientific">Ectocarpus siliculosus</name>
    <name type="common">Brown alga</name>
    <name type="synonym">Conferva siliculosa</name>
    <dbReference type="NCBI Taxonomy" id="2880"/>
    <lineage>
        <taxon>Eukaryota</taxon>
        <taxon>Sar</taxon>
        <taxon>Stramenopiles</taxon>
        <taxon>Ochrophyta</taxon>
        <taxon>PX clade</taxon>
        <taxon>Phaeophyceae</taxon>
        <taxon>Ectocarpales</taxon>
        <taxon>Ectocarpaceae</taxon>
        <taxon>Ectocarpus</taxon>
    </lineage>
</organism>
<proteinExistence type="predicted"/>
<dbReference type="eggNOG" id="ENOG502ST2X">
    <property type="taxonomic scope" value="Eukaryota"/>
</dbReference>
<dbReference type="OrthoDB" id="507949at2759"/>
<protein>
    <recommendedName>
        <fullName evidence="4">Thioredoxin domain-containing protein</fullName>
    </recommendedName>
</protein>
<dbReference type="EMBL" id="FN648453">
    <property type="protein sequence ID" value="CBJ26188.1"/>
    <property type="molecule type" value="Genomic_DNA"/>
</dbReference>
<evidence type="ECO:0000256" key="1">
    <source>
        <dbReference type="SAM" id="SignalP"/>
    </source>
</evidence>
<feature type="signal peptide" evidence="1">
    <location>
        <begin position="1"/>
        <end position="20"/>
    </location>
</feature>
<evidence type="ECO:0000313" key="3">
    <source>
        <dbReference type="Proteomes" id="UP000002630"/>
    </source>
</evidence>
<name>D7FUB8_ECTSI</name>
<dbReference type="Proteomes" id="UP000002630">
    <property type="component" value="Linkage Group LG09"/>
</dbReference>
<keyword evidence="1" id="KW-0732">Signal</keyword>
<sequence>MARSAAYVLAATAIVSSTTAFVPMGGARLSSAPQATAERRSATCRRGRQTDAAAAVAPLSMAIRAVESFNADFELEEKTAATLDGYLRHKDMIAEVCKQFDCESAEYVGEIFQPVPYSQATPQGMPKDIEEKFFLNEQYGIANIPPVVMFNAKIFKPSRLCAVYKVDGLSEDAKAVLNERILRLRENEKRKKEEAELETPWDDIGSAFTEVHNMPVGSDDDDVDLDSMVV</sequence>
<keyword evidence="3" id="KW-1185">Reference proteome</keyword>